<keyword evidence="6" id="KW-0653">Protein transport</keyword>
<dbReference type="GO" id="GO:0007030">
    <property type="term" value="P:Golgi organization"/>
    <property type="evidence" value="ECO:0007669"/>
    <property type="project" value="TreeGrafter"/>
</dbReference>
<dbReference type="InterPro" id="IPR024340">
    <property type="entry name" value="Sec16_CCD"/>
</dbReference>
<keyword evidence="4 6" id="KW-0931">ER-Golgi transport</keyword>
<dbReference type="GO" id="GO:0005789">
    <property type="term" value="C:endoplasmic reticulum membrane"/>
    <property type="evidence" value="ECO:0007669"/>
    <property type="project" value="UniProtKB-SubCell"/>
</dbReference>
<feature type="domain" description="Sec16 Sec23-binding" evidence="8">
    <location>
        <begin position="1770"/>
        <end position="1890"/>
    </location>
</feature>
<feature type="compositionally biased region" description="Low complexity" evidence="7">
    <location>
        <begin position="436"/>
        <end position="469"/>
    </location>
</feature>
<dbReference type="PANTHER" id="PTHR13402:SF6">
    <property type="entry name" value="SECRETORY 16, ISOFORM I"/>
    <property type="match status" value="1"/>
</dbReference>
<proteinExistence type="inferred from homology"/>
<feature type="compositionally biased region" description="Polar residues" evidence="7">
    <location>
        <begin position="174"/>
        <end position="192"/>
    </location>
</feature>
<dbReference type="PANTHER" id="PTHR13402">
    <property type="entry name" value="RGPR-RELATED"/>
    <property type="match status" value="1"/>
</dbReference>
<dbReference type="OMA" id="YKSPYDL"/>
<dbReference type="OrthoDB" id="8918678at2759"/>
<feature type="compositionally biased region" description="Low complexity" evidence="7">
    <location>
        <begin position="2014"/>
        <end position="2025"/>
    </location>
</feature>
<feature type="compositionally biased region" description="Polar residues" evidence="7">
    <location>
        <begin position="126"/>
        <end position="136"/>
    </location>
</feature>
<dbReference type="GO" id="GO:0015031">
    <property type="term" value="P:protein transport"/>
    <property type="evidence" value="ECO:0007669"/>
    <property type="project" value="UniProtKB-KW"/>
</dbReference>
<accession>A0A0L0SHW6</accession>
<comment type="subcellular location">
    <subcellularLocation>
        <location evidence="6">Endoplasmic reticulum membrane</location>
    </subcellularLocation>
</comment>
<feature type="compositionally biased region" description="Polar residues" evidence="7">
    <location>
        <begin position="628"/>
        <end position="638"/>
    </location>
</feature>
<protein>
    <recommendedName>
        <fullName evidence="6">Protein transport protein sec16</fullName>
    </recommendedName>
</protein>
<feature type="compositionally biased region" description="Low complexity" evidence="7">
    <location>
        <begin position="1900"/>
        <end position="1910"/>
    </location>
</feature>
<feature type="compositionally biased region" description="Low complexity" evidence="7">
    <location>
        <begin position="1"/>
        <end position="13"/>
    </location>
</feature>
<dbReference type="EMBL" id="GG745339">
    <property type="protein sequence ID" value="KNE62113.1"/>
    <property type="molecule type" value="Genomic_DNA"/>
</dbReference>
<feature type="compositionally biased region" description="Low complexity" evidence="7">
    <location>
        <begin position="20"/>
        <end position="83"/>
    </location>
</feature>
<feature type="compositionally biased region" description="Pro residues" evidence="7">
    <location>
        <begin position="2175"/>
        <end position="2193"/>
    </location>
</feature>
<comment type="similarity">
    <text evidence="1 6">Belongs to the SEC16 family.</text>
</comment>
<feature type="compositionally biased region" description="Pro residues" evidence="7">
    <location>
        <begin position="94"/>
        <end position="105"/>
    </location>
</feature>
<feature type="compositionally biased region" description="Polar residues" evidence="7">
    <location>
        <begin position="296"/>
        <end position="314"/>
    </location>
</feature>
<feature type="compositionally biased region" description="Low complexity" evidence="7">
    <location>
        <begin position="2278"/>
        <end position="2288"/>
    </location>
</feature>
<dbReference type="GO" id="GO:0006914">
    <property type="term" value="P:autophagy"/>
    <property type="evidence" value="ECO:0007669"/>
    <property type="project" value="UniProtKB-KW"/>
</dbReference>
<dbReference type="Proteomes" id="UP000054350">
    <property type="component" value="Unassembled WGS sequence"/>
</dbReference>
<sequence>MANPFSDASALFGSAGGGDFFDSFSSGNAPAAPAQQQQPQQPQQPFQQQSQPYAQQQPAYPQQQQPSYAQQQQHQSPSAQQQPLQTPFGNQPHTPTPPVQPPPTQPASSGYMGDPPAAALSYAFSPKTSAFPKSTGSPSAPPPPPAASAPPTWNGSGVASPPPSAPHSRYRSATPSMTHGHSFGPTSKTNPDMANAANVVRTGSAPVFTGGWQSAAAVPPPPAWSPAPTAMSGHAAATTPSTPPMDTAGAEDFFSTLGNTTTNAVHDPYAPSETSGYPPTSTQPQHQHAAPYDPYGSNNTASYDPYSSNATQYNPYSSSTTASPTSGPEPSGTASHDPYAPTNTAPAWSQPAPSNGIQSAGSVPFPTAQTFSAGNDASASFFDSFGAPPTGADAQQGYQPSAGPFDQQQQIQHPQGPHEQQQQQQHHHYSQDQHQQHAQNDPQQHEPMQQQHEYPPQYQEQPYQPYQPQTHDFSAPGDTHPPTESSAGPVASDPHSQLANDTPVATPRGSAPTGPGPDFGAGNFDHGHGTASAPPTENASTASSAPAPWDWNAPALPSSDQAPAAGSTNAPWDWNAPYSAPTEERDGPSPSSQSEVDQAHVSTHAAAWSNGTQPPAPAAHDQAPPQPTWSAPSPSSFYTADAPQQGAASPKPSDAEPSAANGSDPNAAGFSAPFPDANSFNSYDRPASSGPVPTFGAAAAENQWSGWSQPAPDRPASTSAIVGQTAAAEFYANYPPSGALGPDASFTAPPPATFDSGSSTAPEHSATMVGFGAPPTGGNAQFDTWSSEPSAQTASGGHPPADQWQHDPAAQYYSYGSTVGQDPHASTSSNPPAEPAHQEQAPLEPQWGYVPPPPSTGPMDASQYGSADPYATQPAPSAPASNQSTTAPGPAPWDAATAIPQFGPPRPASRSMMATEPPPPSASFPDLTQMRSASASAPPRPFSPAAGIPRPSSGMGMGMARPASGMGSSKPYPYQHPASPAAASNGGGANRPASTPPEAARPLAVTMRSPSAPPQDQVPWNAPPPTGAYVPPPMTNAYSSPPATTSAYTPPPPATSTAAPFAPMYSVPPPPAVAAAPVTAAAARPIPPLPSMARPASPPAPVQRPPSSASVRSFNTAGSTTPTASAFGGVRTPSPAVHAGYPANDYFAQGQQQQQPQQQEQQQMYDPGMYGQHTPDQQVTPTASEYGANVHHAYQPPFHGHQLASVEEMSPVYTQPETEQAPAPAVQPPQCRQCGTFGPPGGRFCAWCGSALVELPAATATPLPTTTMGVPDTMITPTVDPNMGYPAPPYGGYAPAPVAPATPAPAPTPSVRGPFHSSLITCRVPLAVFSPKGVLLTSFPKTTMRYSADLLNQPTAKMYPGPLHIDSLANIVPDMDRQSGPGPLIEKQTKMVVATRSALEWLDTVLDGLPRRHESLEDQEHTTDRRLLFQILHALIGSLPVQSGGGKGSPPPLMSQVPSDQVIADVLRQHLVSNPPLSPAEDPVGATALVPLYNLLLNGRMEDAVHFCLSRGQWTLALILSSRASHELWTHAVDTYVQLGLLNGSAPAPQQYPFQMPTDQLAVAVNHVTLPVFRFFIGMLSGGDVRAPRATDWLDSDSTMPKRPVDHVLLSSDRAAVPPSTADLSMWREAILLSLVHRTPNTTSCLITLGDRLRSYGRHDAAAVCHLVSSALFANDPAGPVPADTSAFGGPDAPTTRQALLGALHTRFPLTFHRDRVAFHCTELVEFYLAATAAINYDFGPLSAAALAGAKSSASPPTMPPGPPKLPIASVILPHLQAFKLRHARQLLSNGHADDAYRYVTSSMAMVEWALTTDPTCAYLNKAVLRELHELSAVVAVADVGVNGSSPMTAAASRGWLSQRIASGLGLNRLDKASIMDAMGRGLDKFITGDASPHQHGSTPVGPGPLVLGPMDPTARSFSPAPMAMQQQNQQNQNQQQYGQFDQYSAYQSQTSDLGFQQQQQQQPATPYGGFGAEAAGPMGIGGAPMFTPDPYAQPFGQQQPQDAFGMYGQRPSQQQDQFGMYGQQPPQQPDFGSQGAGYAPSASPAPSAKGTANSSTAAADSVDDYDDLGFGNSALKKKKPAAPEGGAASDESKPADDSASSASNSTTQEGDSENGGGVFSLVKSLFGRRRPGSNSGGPVKANLGEDNSFYYDKELKRWVNKKAGADAAASTTPSGPPPPPPPAAGMTPPPMGTPRSGTPAPPPPSMGMGGAVPPPLPAMALSGPPPPAGVPLPASRPTSSIGYRGTPPPGAMGAFRPPSVASNRASPAPPLTPGGVPPAVAAAAMAPGGPPPGPAGSAVSRMRGRSRYVDVFNQGGGGSSPSSPAPGNASPRPPSGAASFVPQVPFGGM</sequence>
<keyword evidence="11" id="KW-1185">Reference proteome</keyword>
<comment type="function">
    <text evidence="5 6">Involved in the initiation of assembly of the COPII coat required for the formation of transport vesicles from the endoplasmic reticulum (ER) and the selection of cargo molecules. Also involved in autophagy.</text>
</comment>
<feature type="compositionally biased region" description="Pro residues" evidence="7">
    <location>
        <begin position="1085"/>
        <end position="1104"/>
    </location>
</feature>
<dbReference type="GO" id="GO:0016192">
    <property type="term" value="P:vesicle-mediated transport"/>
    <property type="evidence" value="ECO:0007669"/>
    <property type="project" value="UniProtKB-KW"/>
</dbReference>
<feature type="region of interest" description="Disordered" evidence="7">
    <location>
        <begin position="733"/>
        <end position="1063"/>
    </location>
</feature>
<feature type="compositionally biased region" description="Low complexity" evidence="7">
    <location>
        <begin position="1149"/>
        <end position="1163"/>
    </location>
</feature>
<feature type="compositionally biased region" description="Low complexity" evidence="7">
    <location>
        <begin position="2033"/>
        <end position="2053"/>
    </location>
</feature>
<dbReference type="GO" id="GO:0070973">
    <property type="term" value="P:protein localization to endoplasmic reticulum exit site"/>
    <property type="evidence" value="ECO:0007669"/>
    <property type="project" value="TreeGrafter"/>
</dbReference>
<evidence type="ECO:0000256" key="7">
    <source>
        <dbReference type="SAM" id="MobiDB-lite"/>
    </source>
</evidence>
<keyword evidence="6" id="KW-0072">Autophagy</keyword>
<evidence type="ECO:0000256" key="1">
    <source>
        <dbReference type="ARBA" id="ARBA00005927"/>
    </source>
</evidence>
<dbReference type="Gene3D" id="1.25.40.1030">
    <property type="match status" value="1"/>
</dbReference>
<feature type="region of interest" description="Disordered" evidence="7">
    <location>
        <begin position="1085"/>
        <end position="1181"/>
    </location>
</feature>
<name>A0A0L0SHW6_ALLM3</name>
<evidence type="ECO:0000256" key="2">
    <source>
        <dbReference type="ARBA" id="ARBA00022448"/>
    </source>
</evidence>
<feature type="region of interest" description="Disordered" evidence="7">
    <location>
        <begin position="1"/>
        <end position="198"/>
    </location>
</feature>
<feature type="compositionally biased region" description="Low complexity" evidence="7">
    <location>
        <begin position="315"/>
        <end position="335"/>
    </location>
</feature>
<evidence type="ECO:0000256" key="4">
    <source>
        <dbReference type="ARBA" id="ARBA00022892"/>
    </source>
</evidence>
<evidence type="ECO:0000259" key="8">
    <source>
        <dbReference type="Pfam" id="PF12931"/>
    </source>
</evidence>
<feature type="compositionally biased region" description="Low complexity" evidence="7">
    <location>
        <begin position="1037"/>
        <end position="1048"/>
    </location>
</feature>
<dbReference type="InterPro" id="IPR024298">
    <property type="entry name" value="Sec16_Sec23-bd"/>
</dbReference>
<feature type="region of interest" description="Disordered" evidence="7">
    <location>
        <begin position="213"/>
        <end position="720"/>
    </location>
</feature>
<feature type="compositionally biased region" description="Low complexity" evidence="7">
    <location>
        <begin position="2321"/>
        <end position="2340"/>
    </location>
</feature>
<feature type="compositionally biased region" description="Polar residues" evidence="7">
    <location>
        <begin position="814"/>
        <end position="830"/>
    </location>
</feature>
<dbReference type="eggNOG" id="KOG1913">
    <property type="taxonomic scope" value="Eukaryota"/>
</dbReference>
<keyword evidence="2 6" id="KW-0813">Transport</keyword>
<evidence type="ECO:0000256" key="6">
    <source>
        <dbReference type="RuleBase" id="RU364101"/>
    </source>
</evidence>
<evidence type="ECO:0000256" key="5">
    <source>
        <dbReference type="ARBA" id="ARBA00024687"/>
    </source>
</evidence>
<feature type="compositionally biased region" description="Low complexity" evidence="7">
    <location>
        <begin position="1926"/>
        <end position="1937"/>
    </location>
</feature>
<dbReference type="GO" id="GO:0070971">
    <property type="term" value="C:endoplasmic reticulum exit site"/>
    <property type="evidence" value="ECO:0007669"/>
    <property type="project" value="TreeGrafter"/>
</dbReference>
<reference evidence="10 11" key="1">
    <citation type="submission" date="2009-11" db="EMBL/GenBank/DDBJ databases">
        <title>Annotation of Allomyces macrogynus ATCC 38327.</title>
        <authorList>
            <consortium name="The Broad Institute Genome Sequencing Platform"/>
            <person name="Russ C."/>
            <person name="Cuomo C."/>
            <person name="Burger G."/>
            <person name="Gray M.W."/>
            <person name="Holland P.W.H."/>
            <person name="King N."/>
            <person name="Lang F.B.F."/>
            <person name="Roger A.J."/>
            <person name="Ruiz-Trillo I."/>
            <person name="Young S.K."/>
            <person name="Zeng Q."/>
            <person name="Gargeya S."/>
            <person name="Fitzgerald M."/>
            <person name="Haas B."/>
            <person name="Abouelleil A."/>
            <person name="Alvarado L."/>
            <person name="Arachchi H.M."/>
            <person name="Berlin A."/>
            <person name="Chapman S.B."/>
            <person name="Gearin G."/>
            <person name="Goldberg J."/>
            <person name="Griggs A."/>
            <person name="Gujja S."/>
            <person name="Hansen M."/>
            <person name="Heiman D."/>
            <person name="Howarth C."/>
            <person name="Larimer J."/>
            <person name="Lui A."/>
            <person name="MacDonald P.J.P."/>
            <person name="McCowen C."/>
            <person name="Montmayeur A."/>
            <person name="Murphy C."/>
            <person name="Neiman D."/>
            <person name="Pearson M."/>
            <person name="Priest M."/>
            <person name="Roberts A."/>
            <person name="Saif S."/>
            <person name="Shea T."/>
            <person name="Sisk P."/>
            <person name="Stolte C."/>
            <person name="Sykes S."/>
            <person name="Wortman J."/>
            <person name="Nusbaum C."/>
            <person name="Birren B."/>
        </authorList>
    </citation>
    <scope>NUCLEOTIDE SEQUENCE [LARGE SCALE GENOMIC DNA]</scope>
    <source>
        <strain evidence="10 11">ATCC 38327</strain>
    </source>
</reference>
<dbReference type="Pfam" id="PF12932">
    <property type="entry name" value="Sec16"/>
    <property type="match status" value="1"/>
</dbReference>
<dbReference type="VEuPathDB" id="FungiDB:AMAG_07360"/>
<evidence type="ECO:0000313" key="10">
    <source>
        <dbReference type="EMBL" id="KNE62113.1"/>
    </source>
</evidence>
<feature type="compositionally biased region" description="Polar residues" evidence="7">
    <location>
        <begin position="272"/>
        <end position="286"/>
    </location>
</feature>
<keyword evidence="6" id="KW-0472">Membrane</keyword>
<feature type="compositionally biased region" description="Polar residues" evidence="7">
    <location>
        <begin position="1938"/>
        <end position="1956"/>
    </location>
</feature>
<feature type="compositionally biased region" description="Polar residues" evidence="7">
    <location>
        <begin position="533"/>
        <end position="544"/>
    </location>
</feature>
<dbReference type="STRING" id="578462.A0A0L0SHW6"/>
<feature type="compositionally biased region" description="Pro residues" evidence="7">
    <location>
        <begin position="2268"/>
        <end position="2277"/>
    </location>
</feature>
<gene>
    <name evidence="10" type="ORF">AMAG_07360</name>
</gene>
<evidence type="ECO:0000259" key="9">
    <source>
        <dbReference type="Pfam" id="PF12932"/>
    </source>
</evidence>
<dbReference type="GO" id="GO:0012507">
    <property type="term" value="C:ER to Golgi transport vesicle membrane"/>
    <property type="evidence" value="ECO:0007669"/>
    <property type="project" value="TreeGrafter"/>
</dbReference>
<evidence type="ECO:0000313" key="11">
    <source>
        <dbReference type="Proteomes" id="UP000054350"/>
    </source>
</evidence>
<feature type="compositionally biased region" description="Pro residues" evidence="7">
    <location>
        <begin position="2213"/>
        <end position="2231"/>
    </location>
</feature>
<feature type="compositionally biased region" description="Polar residues" evidence="7">
    <location>
        <begin position="341"/>
        <end position="378"/>
    </location>
</feature>
<feature type="region of interest" description="Disordered" evidence="7">
    <location>
        <begin position="1886"/>
        <end position="2146"/>
    </location>
</feature>
<feature type="domain" description="Sec16 central conserved" evidence="9">
    <location>
        <begin position="1324"/>
        <end position="1436"/>
    </location>
</feature>
<feature type="compositionally biased region" description="Polar residues" evidence="7">
    <location>
        <begin position="1114"/>
        <end position="1124"/>
    </location>
</feature>
<organism evidence="10 11">
    <name type="scientific">Allomyces macrogynus (strain ATCC 38327)</name>
    <name type="common">Allomyces javanicus var. macrogynus</name>
    <dbReference type="NCBI Taxonomy" id="578462"/>
    <lineage>
        <taxon>Eukaryota</taxon>
        <taxon>Fungi</taxon>
        <taxon>Fungi incertae sedis</taxon>
        <taxon>Blastocladiomycota</taxon>
        <taxon>Blastocladiomycetes</taxon>
        <taxon>Blastocladiales</taxon>
        <taxon>Blastocladiaceae</taxon>
        <taxon>Allomyces</taxon>
    </lineage>
</organism>
<dbReference type="Pfam" id="PF12931">
    <property type="entry name" value="TPR_Sec16"/>
    <property type="match status" value="2"/>
</dbReference>
<evidence type="ECO:0000256" key="3">
    <source>
        <dbReference type="ARBA" id="ARBA00022824"/>
    </source>
</evidence>
<feature type="compositionally biased region" description="Low complexity" evidence="7">
    <location>
        <begin position="406"/>
        <end position="424"/>
    </location>
</feature>
<feature type="compositionally biased region" description="Polar residues" evidence="7">
    <location>
        <begin position="558"/>
        <end position="570"/>
    </location>
</feature>
<reference evidence="11" key="2">
    <citation type="submission" date="2009-11" db="EMBL/GenBank/DDBJ databases">
        <title>The Genome Sequence of Allomyces macrogynus strain ATCC 38327.</title>
        <authorList>
            <consortium name="The Broad Institute Genome Sequencing Platform"/>
            <person name="Russ C."/>
            <person name="Cuomo C."/>
            <person name="Shea T."/>
            <person name="Young S.K."/>
            <person name="Zeng Q."/>
            <person name="Koehrsen M."/>
            <person name="Haas B."/>
            <person name="Borodovsky M."/>
            <person name="Guigo R."/>
            <person name="Alvarado L."/>
            <person name="Berlin A."/>
            <person name="Borenstein D."/>
            <person name="Chen Z."/>
            <person name="Engels R."/>
            <person name="Freedman E."/>
            <person name="Gellesch M."/>
            <person name="Goldberg J."/>
            <person name="Griggs A."/>
            <person name="Gujja S."/>
            <person name="Heiman D."/>
            <person name="Hepburn T."/>
            <person name="Howarth C."/>
            <person name="Jen D."/>
            <person name="Larson L."/>
            <person name="Lewis B."/>
            <person name="Mehta T."/>
            <person name="Park D."/>
            <person name="Pearson M."/>
            <person name="Roberts A."/>
            <person name="Saif S."/>
            <person name="Shenoy N."/>
            <person name="Sisk P."/>
            <person name="Stolte C."/>
            <person name="Sykes S."/>
            <person name="Walk T."/>
            <person name="White J."/>
            <person name="Yandava C."/>
            <person name="Burger G."/>
            <person name="Gray M.W."/>
            <person name="Holland P.W.H."/>
            <person name="King N."/>
            <person name="Lang F.B.F."/>
            <person name="Roger A.J."/>
            <person name="Ruiz-Trillo I."/>
            <person name="Lander E."/>
            <person name="Nusbaum C."/>
        </authorList>
    </citation>
    <scope>NUCLEOTIDE SEQUENCE [LARGE SCALE GENOMIC DNA]</scope>
    <source>
        <strain evidence="11">ATCC 38327</strain>
    </source>
</reference>
<keyword evidence="3 6" id="KW-0256">Endoplasmic reticulum</keyword>
<feature type="compositionally biased region" description="Pro residues" evidence="7">
    <location>
        <begin position="139"/>
        <end position="148"/>
    </location>
</feature>
<feature type="region of interest" description="Disordered" evidence="7">
    <location>
        <begin position="2163"/>
        <end position="2350"/>
    </location>
</feature>
<feature type="compositionally biased region" description="Pro residues" evidence="7">
    <location>
        <begin position="1021"/>
        <end position="1034"/>
    </location>
</feature>
<feature type="compositionally biased region" description="Polar residues" evidence="7">
    <location>
        <begin position="778"/>
        <end position="795"/>
    </location>
</feature>
<feature type="domain" description="Sec16 Sec23-binding" evidence="8">
    <location>
        <begin position="1493"/>
        <end position="1735"/>
    </location>
</feature>